<dbReference type="PROSITE" id="PS51257">
    <property type="entry name" value="PROKAR_LIPOPROTEIN"/>
    <property type="match status" value="1"/>
</dbReference>
<evidence type="ECO:0000313" key="8">
    <source>
        <dbReference type="EMBL" id="AIG63657.1"/>
    </source>
</evidence>
<gene>
    <name evidence="8" type="ORF">CATYP_02020</name>
</gene>
<evidence type="ECO:0000256" key="1">
    <source>
        <dbReference type="ARBA" id="ARBA00004196"/>
    </source>
</evidence>
<evidence type="ECO:0000256" key="2">
    <source>
        <dbReference type="ARBA" id="ARBA00009477"/>
    </source>
</evidence>
<feature type="coiled-coil region" evidence="4">
    <location>
        <begin position="150"/>
        <end position="177"/>
    </location>
</feature>
<dbReference type="Gene3D" id="2.40.420.20">
    <property type="match status" value="1"/>
</dbReference>
<reference evidence="8 9" key="1">
    <citation type="submission" date="2014-07" db="EMBL/GenBank/DDBJ databases">
        <title>Complete genome sequence of Corynebacterium atypicum DSM 44849: identifiction of the mycolic acid biosynthesis genes.</title>
        <authorList>
            <person name="Tippelt A."/>
            <person name="Mollmann S."/>
            <person name="Albersmeier A."/>
            <person name="Jaenicke S."/>
            <person name="Ruckert C."/>
            <person name="Tauch A."/>
        </authorList>
    </citation>
    <scope>NUCLEOTIDE SEQUENCE [LARGE SCALE GENOMIC DNA]</scope>
    <source>
        <strain evidence="8 9">R2070</strain>
    </source>
</reference>
<proteinExistence type="inferred from homology"/>
<dbReference type="SUPFAM" id="SSF111369">
    <property type="entry name" value="HlyD-like secretion proteins"/>
    <property type="match status" value="1"/>
</dbReference>
<evidence type="ECO:0000256" key="4">
    <source>
        <dbReference type="SAM" id="Coils"/>
    </source>
</evidence>
<organism evidence="8 9">
    <name type="scientific">Corynebacterium atypicum</name>
    <dbReference type="NCBI Taxonomy" id="191610"/>
    <lineage>
        <taxon>Bacteria</taxon>
        <taxon>Bacillati</taxon>
        <taxon>Actinomycetota</taxon>
        <taxon>Actinomycetes</taxon>
        <taxon>Mycobacteriales</taxon>
        <taxon>Corynebacteriaceae</taxon>
        <taxon>Corynebacterium</taxon>
    </lineage>
</organism>
<evidence type="ECO:0000259" key="7">
    <source>
        <dbReference type="Pfam" id="PF25990"/>
    </source>
</evidence>
<dbReference type="PANTHER" id="PTHR32347">
    <property type="entry name" value="EFFLUX SYSTEM COMPONENT YKNX-RELATED"/>
    <property type="match status" value="1"/>
</dbReference>
<evidence type="ECO:0000313" key="9">
    <source>
        <dbReference type="Proteomes" id="UP000028504"/>
    </source>
</evidence>
<keyword evidence="5" id="KW-0812">Transmembrane</keyword>
<dbReference type="InterPro" id="IPR058636">
    <property type="entry name" value="Beta-barrel_YknX"/>
</dbReference>
<keyword evidence="5" id="KW-0472">Membrane</keyword>
<dbReference type="InterPro" id="IPR006143">
    <property type="entry name" value="RND_pump_MFP"/>
</dbReference>
<dbReference type="Gene3D" id="2.40.30.170">
    <property type="match status" value="1"/>
</dbReference>
<keyword evidence="5" id="KW-1133">Transmembrane helix</keyword>
<dbReference type="InterPro" id="IPR050465">
    <property type="entry name" value="UPF0194_transport"/>
</dbReference>
<dbReference type="InterPro" id="IPR058627">
    <property type="entry name" value="MdtA-like_C"/>
</dbReference>
<sequence length="421" mass="43536">MSKKLPSLKKRTWIIIAILVVLVVIVGGCYAVAFSGKREIPASDVAQVTRQDMESRVAVTGTVEPRDVTNVTTRLPGIINRVHVRAGDPVQEGQVIAEVDTTELERQLSAARTDLANAEQAGANQVQLAQSQASGEEAGQDQQAALASAQASAAASKQSLRNQITNLQNDIYSATLRAPRDGVVVGVGAREGAPAGGPVAVIGDPAQLVLRATVNEADAGKVKNGNEVTFNTPSTGDREFKGTVTHVSSVAGGEASADPGAAAAAAGGSAKPVFSVEIEVNGDTEGLKIGSSARARIRVAHEEQTLVMPREAIYETATGKPSVLVLRPANNEASAENDTAPQADKKADDAKAPLSGDFIVEEQQVTAGLVTDFQVEVTKGIKEGDRVITKASEYHDAVGQLVGIADRVSQASVQSAAGAKG</sequence>
<evidence type="ECO:0000256" key="3">
    <source>
        <dbReference type="ARBA" id="ARBA00023054"/>
    </source>
</evidence>
<keyword evidence="3 4" id="KW-0175">Coiled coil</keyword>
<evidence type="ECO:0008006" key="10">
    <source>
        <dbReference type="Google" id="ProtNLM"/>
    </source>
</evidence>
<keyword evidence="9" id="KW-1185">Reference proteome</keyword>
<dbReference type="RefSeq" id="WP_038604416.1">
    <property type="nucleotide sequence ID" value="NZ_CP008944.1"/>
</dbReference>
<dbReference type="NCBIfam" id="TIGR01730">
    <property type="entry name" value="RND_mfp"/>
    <property type="match status" value="1"/>
</dbReference>
<evidence type="ECO:0000259" key="6">
    <source>
        <dbReference type="Pfam" id="PF25967"/>
    </source>
</evidence>
<dbReference type="Pfam" id="PF25990">
    <property type="entry name" value="Beta-barrel_YknX"/>
    <property type="match status" value="1"/>
</dbReference>
<dbReference type="Proteomes" id="UP000028504">
    <property type="component" value="Chromosome"/>
</dbReference>
<name>A0ABM5QLL7_9CORY</name>
<feature type="transmembrane region" description="Helical" evidence="5">
    <location>
        <begin position="12"/>
        <end position="33"/>
    </location>
</feature>
<protein>
    <recommendedName>
        <fullName evidence="10">RND efflux pump membrane fusion protein barrel-sandwich domain-containing protein</fullName>
    </recommendedName>
</protein>
<feature type="domain" description="Multidrug resistance protein MdtA-like C-terminal permuted SH3" evidence="6">
    <location>
        <begin position="360"/>
        <end position="390"/>
    </location>
</feature>
<dbReference type="Gene3D" id="2.40.50.100">
    <property type="match status" value="1"/>
</dbReference>
<evidence type="ECO:0000256" key="5">
    <source>
        <dbReference type="SAM" id="Phobius"/>
    </source>
</evidence>
<dbReference type="Pfam" id="PF25967">
    <property type="entry name" value="RND-MFP_C"/>
    <property type="match status" value="1"/>
</dbReference>
<comment type="similarity">
    <text evidence="2">Belongs to the membrane fusion protein (MFP) (TC 8.A.1) family.</text>
</comment>
<accession>A0ABM5QLL7</accession>
<feature type="domain" description="YknX-like beta-barrel" evidence="7">
    <location>
        <begin position="209"/>
        <end position="297"/>
    </location>
</feature>
<comment type="subcellular location">
    <subcellularLocation>
        <location evidence="1">Cell envelope</location>
    </subcellularLocation>
</comment>
<dbReference type="EMBL" id="CP008944">
    <property type="protein sequence ID" value="AIG63657.1"/>
    <property type="molecule type" value="Genomic_DNA"/>
</dbReference>